<evidence type="ECO:0000313" key="4">
    <source>
        <dbReference type="EMBL" id="EEY61606.1"/>
    </source>
</evidence>
<dbReference type="AlphaFoldDB" id="D0MUF9"/>
<evidence type="ECO:0000256" key="1">
    <source>
        <dbReference type="SAM" id="MobiDB-lite"/>
    </source>
</evidence>
<feature type="region of interest" description="Disordered" evidence="1">
    <location>
        <begin position="29"/>
        <end position="54"/>
    </location>
</feature>
<sequence>MRLYQILVVLSATLLFAGEVSSMSSVSTSVASPTRLLRTHHTTTQDNTDSEERSLTPQKMMSMMKDKMTTGKYATKLGISTQLKTMTTQETEGLTQYMQSTKYIKLQAYSNFLNEMGETKKFADLVKAIKAM</sequence>
<dbReference type="HOGENOM" id="CLU_149657_0_0_1"/>
<feature type="chain" id="PRO_5003011389" evidence="2">
    <location>
        <begin position="23"/>
        <end position="132"/>
    </location>
</feature>
<keyword evidence="2" id="KW-0732">Signal</keyword>
<dbReference type="STRING" id="403677.D0MUF9"/>
<dbReference type="Pfam" id="PF18488">
    <property type="entry name" value="WYL_3"/>
    <property type="match status" value="1"/>
</dbReference>
<keyword evidence="5" id="KW-1185">Reference proteome</keyword>
<proteinExistence type="predicted"/>
<dbReference type="RefSeq" id="XP_002908523.1">
    <property type="nucleotide sequence ID" value="XM_002908477.1"/>
</dbReference>
<evidence type="ECO:0000256" key="2">
    <source>
        <dbReference type="SAM" id="SignalP"/>
    </source>
</evidence>
<dbReference type="Gene3D" id="1.10.10.2470">
    <property type="match status" value="1"/>
</dbReference>
<protein>
    <submittedName>
        <fullName evidence="4">Secreted RxLR effector peptide protein, putative</fullName>
    </submittedName>
</protein>
<evidence type="ECO:0000259" key="3">
    <source>
        <dbReference type="Pfam" id="PF18488"/>
    </source>
</evidence>
<dbReference type="InterPro" id="IPR040691">
    <property type="entry name" value="PexRD2_WYL"/>
</dbReference>
<evidence type="ECO:0000313" key="5">
    <source>
        <dbReference type="Proteomes" id="UP000006643"/>
    </source>
</evidence>
<dbReference type="VEuPathDB" id="FungiDB:PITG_01934"/>
<dbReference type="EMBL" id="DS028119">
    <property type="protein sequence ID" value="EEY61606.1"/>
    <property type="molecule type" value="Genomic_DNA"/>
</dbReference>
<accession>D0MUF9</accession>
<dbReference type="InParanoid" id="D0MUF9"/>
<dbReference type="KEGG" id="pif:PITG_01934"/>
<dbReference type="GeneID" id="9469476"/>
<reference evidence="5" key="1">
    <citation type="journal article" date="2009" name="Nature">
        <title>Genome sequence and analysis of the Irish potato famine pathogen Phytophthora infestans.</title>
        <authorList>
            <consortium name="The Broad Institute Genome Sequencing Platform"/>
            <person name="Haas B.J."/>
            <person name="Kamoun S."/>
            <person name="Zody M.C."/>
            <person name="Jiang R.H."/>
            <person name="Handsaker R.E."/>
            <person name="Cano L.M."/>
            <person name="Grabherr M."/>
            <person name="Kodira C.D."/>
            <person name="Raffaele S."/>
            <person name="Torto-Alalibo T."/>
            <person name="Bozkurt T.O."/>
            <person name="Ah-Fong A.M."/>
            <person name="Alvarado L."/>
            <person name="Anderson V.L."/>
            <person name="Armstrong M.R."/>
            <person name="Avrova A."/>
            <person name="Baxter L."/>
            <person name="Beynon J."/>
            <person name="Boevink P.C."/>
            <person name="Bollmann S.R."/>
            <person name="Bos J.I."/>
            <person name="Bulone V."/>
            <person name="Cai G."/>
            <person name="Cakir C."/>
            <person name="Carrington J.C."/>
            <person name="Chawner M."/>
            <person name="Conti L."/>
            <person name="Costanzo S."/>
            <person name="Ewan R."/>
            <person name="Fahlgren N."/>
            <person name="Fischbach M.A."/>
            <person name="Fugelstad J."/>
            <person name="Gilroy E.M."/>
            <person name="Gnerre S."/>
            <person name="Green P.J."/>
            <person name="Grenville-Briggs L.J."/>
            <person name="Griffith J."/>
            <person name="Grunwald N.J."/>
            <person name="Horn K."/>
            <person name="Horner N.R."/>
            <person name="Hu C.H."/>
            <person name="Huitema E."/>
            <person name="Jeong D.H."/>
            <person name="Jones A.M."/>
            <person name="Jones J.D."/>
            <person name="Jones R.W."/>
            <person name="Karlsson E.K."/>
            <person name="Kunjeti S.G."/>
            <person name="Lamour K."/>
            <person name="Liu Z."/>
            <person name="Ma L."/>
            <person name="Maclean D."/>
            <person name="Chibucos M.C."/>
            <person name="McDonald H."/>
            <person name="McWalters J."/>
            <person name="Meijer H.J."/>
            <person name="Morgan W."/>
            <person name="Morris P.F."/>
            <person name="Munro C.A."/>
            <person name="O'Neill K."/>
            <person name="Ospina-Giraldo M."/>
            <person name="Pinzon A."/>
            <person name="Pritchard L."/>
            <person name="Ramsahoye B."/>
            <person name="Ren Q."/>
            <person name="Restrepo S."/>
            <person name="Roy S."/>
            <person name="Sadanandom A."/>
            <person name="Savidor A."/>
            <person name="Schornack S."/>
            <person name="Schwartz D.C."/>
            <person name="Schumann U.D."/>
            <person name="Schwessinger B."/>
            <person name="Seyer L."/>
            <person name="Sharpe T."/>
            <person name="Silvar C."/>
            <person name="Song J."/>
            <person name="Studholme D.J."/>
            <person name="Sykes S."/>
            <person name="Thines M."/>
            <person name="van de Vondervoort P.J."/>
            <person name="Phuntumart V."/>
            <person name="Wawra S."/>
            <person name="Weide R."/>
            <person name="Win J."/>
            <person name="Young C."/>
            <person name="Zhou S."/>
            <person name="Fry W."/>
            <person name="Meyers B.C."/>
            <person name="van West P."/>
            <person name="Ristaino J."/>
            <person name="Govers F."/>
            <person name="Birch P.R."/>
            <person name="Whisson S.C."/>
            <person name="Judelson H.S."/>
            <person name="Nusbaum C."/>
        </authorList>
    </citation>
    <scope>NUCLEOTIDE SEQUENCE [LARGE SCALE GENOMIC DNA]</scope>
    <source>
        <strain evidence="5">T30-4</strain>
    </source>
</reference>
<name>D0MUF9_PHYIT</name>
<feature type="domain" description="PexRD2 WYL" evidence="3">
    <location>
        <begin position="53"/>
        <end position="116"/>
    </location>
</feature>
<gene>
    <name evidence="4" type="ORF">PITG_01934</name>
</gene>
<organism evidence="4 5">
    <name type="scientific">Phytophthora infestans (strain T30-4)</name>
    <name type="common">Potato late blight agent</name>
    <dbReference type="NCBI Taxonomy" id="403677"/>
    <lineage>
        <taxon>Eukaryota</taxon>
        <taxon>Sar</taxon>
        <taxon>Stramenopiles</taxon>
        <taxon>Oomycota</taxon>
        <taxon>Peronosporomycetes</taxon>
        <taxon>Peronosporales</taxon>
        <taxon>Peronosporaceae</taxon>
        <taxon>Phytophthora</taxon>
    </lineage>
</organism>
<feature type="signal peptide" evidence="2">
    <location>
        <begin position="1"/>
        <end position="22"/>
    </location>
</feature>
<dbReference type="Proteomes" id="UP000006643">
    <property type="component" value="Unassembled WGS sequence"/>
</dbReference>